<accession>A0A0C9WNB1</accession>
<keyword evidence="2" id="KW-1185">Reference proteome</keyword>
<dbReference type="AlphaFoldDB" id="A0A0C9WNB1"/>
<reference evidence="2" key="2">
    <citation type="submission" date="2015-01" db="EMBL/GenBank/DDBJ databases">
        <title>Evolutionary Origins and Diversification of the Mycorrhizal Mutualists.</title>
        <authorList>
            <consortium name="DOE Joint Genome Institute"/>
            <consortium name="Mycorrhizal Genomics Consortium"/>
            <person name="Kohler A."/>
            <person name="Kuo A."/>
            <person name="Nagy L.G."/>
            <person name="Floudas D."/>
            <person name="Copeland A."/>
            <person name="Barry K.W."/>
            <person name="Cichocki N."/>
            <person name="Veneault-Fourrey C."/>
            <person name="LaButti K."/>
            <person name="Lindquist E.A."/>
            <person name="Lipzen A."/>
            <person name="Lundell T."/>
            <person name="Morin E."/>
            <person name="Murat C."/>
            <person name="Riley R."/>
            <person name="Ohm R."/>
            <person name="Sun H."/>
            <person name="Tunlid A."/>
            <person name="Henrissat B."/>
            <person name="Grigoriev I.V."/>
            <person name="Hibbett D.S."/>
            <person name="Martin F."/>
        </authorList>
    </citation>
    <scope>NUCLEOTIDE SEQUENCE [LARGE SCALE GENOMIC DNA]</scope>
    <source>
        <strain evidence="2">LaAM-08-1</strain>
    </source>
</reference>
<evidence type="ECO:0000313" key="1">
    <source>
        <dbReference type="EMBL" id="KIJ98934.1"/>
    </source>
</evidence>
<gene>
    <name evidence="1" type="ORF">K443DRAFT_192573</name>
</gene>
<dbReference type="HOGENOM" id="CLU_2347014_0_0_1"/>
<reference evidence="1 2" key="1">
    <citation type="submission" date="2014-04" db="EMBL/GenBank/DDBJ databases">
        <authorList>
            <consortium name="DOE Joint Genome Institute"/>
            <person name="Kuo A."/>
            <person name="Kohler A."/>
            <person name="Nagy L.G."/>
            <person name="Floudas D."/>
            <person name="Copeland A."/>
            <person name="Barry K.W."/>
            <person name="Cichocki N."/>
            <person name="Veneault-Fourrey C."/>
            <person name="LaButti K."/>
            <person name="Lindquist E.A."/>
            <person name="Lipzen A."/>
            <person name="Lundell T."/>
            <person name="Morin E."/>
            <person name="Murat C."/>
            <person name="Sun H."/>
            <person name="Tunlid A."/>
            <person name="Henrissat B."/>
            <person name="Grigoriev I.V."/>
            <person name="Hibbett D.S."/>
            <person name="Martin F."/>
            <person name="Nordberg H.P."/>
            <person name="Cantor M.N."/>
            <person name="Hua S.X."/>
        </authorList>
    </citation>
    <scope>NUCLEOTIDE SEQUENCE [LARGE SCALE GENOMIC DNA]</scope>
    <source>
        <strain evidence="1 2">LaAM-08-1</strain>
    </source>
</reference>
<dbReference type="EMBL" id="KN838658">
    <property type="protein sequence ID" value="KIJ98934.1"/>
    <property type="molecule type" value="Genomic_DNA"/>
</dbReference>
<proteinExistence type="predicted"/>
<organism evidence="1 2">
    <name type="scientific">Laccaria amethystina LaAM-08-1</name>
    <dbReference type="NCBI Taxonomy" id="1095629"/>
    <lineage>
        <taxon>Eukaryota</taxon>
        <taxon>Fungi</taxon>
        <taxon>Dikarya</taxon>
        <taxon>Basidiomycota</taxon>
        <taxon>Agaricomycotina</taxon>
        <taxon>Agaricomycetes</taxon>
        <taxon>Agaricomycetidae</taxon>
        <taxon>Agaricales</taxon>
        <taxon>Agaricineae</taxon>
        <taxon>Hydnangiaceae</taxon>
        <taxon>Laccaria</taxon>
    </lineage>
</organism>
<dbReference type="Proteomes" id="UP000054477">
    <property type="component" value="Unassembled WGS sequence"/>
</dbReference>
<evidence type="ECO:0000313" key="2">
    <source>
        <dbReference type="Proteomes" id="UP000054477"/>
    </source>
</evidence>
<name>A0A0C9WNB1_9AGAR</name>
<protein>
    <submittedName>
        <fullName evidence="1">Uncharacterized protein</fullName>
    </submittedName>
</protein>
<sequence>MKDHLLESSSGLFAGLHSENSRETPLSASCSSKTNARLLEVSSRLFLDSTLNILAKHIFQARGQSAIVSPNSEKHRHRPKTSSTVLTEANLIQMRRT</sequence>